<protein>
    <submittedName>
        <fullName evidence="2">Uncharacterized protein</fullName>
    </submittedName>
</protein>
<keyword evidence="3" id="KW-1185">Reference proteome</keyword>
<reference evidence="2 3" key="1">
    <citation type="submission" date="2019-12" db="EMBL/GenBank/DDBJ databases">
        <title>Shinella kummerowiae sp. nov., a symbiotic bacterium isolated from root nodules of the herbal legume Kummerowia stipulacea.</title>
        <authorList>
            <person name="Gao J."/>
        </authorList>
    </citation>
    <scope>NUCLEOTIDE SEQUENCE [LARGE SCALE GENOMIC DNA]</scope>
    <source>
        <strain evidence="2 3">CCBAU 25048</strain>
    </source>
</reference>
<keyword evidence="1" id="KW-0732">Signal</keyword>
<evidence type="ECO:0000313" key="3">
    <source>
        <dbReference type="Proteomes" id="UP000435802"/>
    </source>
</evidence>
<accession>A0A6N8SE72</accession>
<feature type="signal peptide" evidence="1">
    <location>
        <begin position="1"/>
        <end position="18"/>
    </location>
</feature>
<feature type="chain" id="PRO_5026656210" evidence="1">
    <location>
        <begin position="19"/>
        <end position="166"/>
    </location>
</feature>
<dbReference type="OrthoDB" id="996425at2"/>
<comment type="caution">
    <text evidence="2">The sequence shown here is derived from an EMBL/GenBank/DDBJ whole genome shotgun (WGS) entry which is preliminary data.</text>
</comment>
<name>A0A6N8SE72_9HYPH</name>
<dbReference type="EMBL" id="WUMK01000006">
    <property type="protein sequence ID" value="MXN47159.1"/>
    <property type="molecule type" value="Genomic_DNA"/>
</dbReference>
<dbReference type="Proteomes" id="UP000435802">
    <property type="component" value="Unassembled WGS sequence"/>
</dbReference>
<dbReference type="AlphaFoldDB" id="A0A6N8SE72"/>
<dbReference type="RefSeq" id="WP_160860674.1">
    <property type="nucleotide sequence ID" value="NZ_WUMK01000006.1"/>
</dbReference>
<sequence>MQRLFLLLLLILPAPAFAAEWEPYANARFGFAVDIPPGFTLVREADNGDGRTYGNGGATLAVWAHYLTAGDFAEEVADRRVTYGQEGWDLSYDRETTGWASLSGTRGDRILYHRIIALCGDAVASFVLDYPQSMKAEISPFVGKLVKSLHPAEGCTNAQGAAPAAQ</sequence>
<evidence type="ECO:0000256" key="1">
    <source>
        <dbReference type="SAM" id="SignalP"/>
    </source>
</evidence>
<proteinExistence type="predicted"/>
<evidence type="ECO:0000313" key="2">
    <source>
        <dbReference type="EMBL" id="MXN47159.1"/>
    </source>
</evidence>
<organism evidence="2 3">
    <name type="scientific">Shinella kummerowiae</name>
    <dbReference type="NCBI Taxonomy" id="417745"/>
    <lineage>
        <taxon>Bacteria</taxon>
        <taxon>Pseudomonadati</taxon>
        <taxon>Pseudomonadota</taxon>
        <taxon>Alphaproteobacteria</taxon>
        <taxon>Hyphomicrobiales</taxon>
        <taxon>Rhizobiaceae</taxon>
        <taxon>Shinella</taxon>
    </lineage>
</organism>
<gene>
    <name evidence="2" type="ORF">GR138_18340</name>
</gene>